<evidence type="ECO:0000313" key="2">
    <source>
        <dbReference type="EMBL" id="OIQ88721.1"/>
    </source>
</evidence>
<organism evidence="2">
    <name type="scientific">mine drainage metagenome</name>
    <dbReference type="NCBI Taxonomy" id="410659"/>
    <lineage>
        <taxon>unclassified sequences</taxon>
        <taxon>metagenomes</taxon>
        <taxon>ecological metagenomes</taxon>
    </lineage>
</organism>
<feature type="region of interest" description="Disordered" evidence="1">
    <location>
        <begin position="1"/>
        <end position="94"/>
    </location>
</feature>
<dbReference type="EMBL" id="MLJW01000361">
    <property type="protein sequence ID" value="OIQ88721.1"/>
    <property type="molecule type" value="Genomic_DNA"/>
</dbReference>
<proteinExistence type="predicted"/>
<name>A0A1J5QYC8_9ZZZZ</name>
<evidence type="ECO:0000256" key="1">
    <source>
        <dbReference type="SAM" id="MobiDB-lite"/>
    </source>
</evidence>
<accession>A0A1J5QYC8</accession>
<protein>
    <submittedName>
        <fullName evidence="2">Uncharacterized protein</fullName>
    </submittedName>
</protein>
<gene>
    <name evidence="2" type="ORF">GALL_294230</name>
</gene>
<sequence length="94" mass="9429">MSGARRLGDERGPADTPARVRAPCESEPLASGEVGGAQRLGARQRAAHGRSEAARTPAGGGAQRLGARQRAAHGRSEAARTPAGGGAQRLGALP</sequence>
<dbReference type="AlphaFoldDB" id="A0A1J5QYC8"/>
<reference evidence="2" key="1">
    <citation type="submission" date="2016-10" db="EMBL/GenBank/DDBJ databases">
        <title>Sequence of Gallionella enrichment culture.</title>
        <authorList>
            <person name="Poehlein A."/>
            <person name="Muehling M."/>
            <person name="Daniel R."/>
        </authorList>
    </citation>
    <scope>NUCLEOTIDE SEQUENCE</scope>
</reference>
<feature type="compositionally biased region" description="Basic and acidic residues" evidence="1">
    <location>
        <begin position="1"/>
        <end position="13"/>
    </location>
</feature>
<comment type="caution">
    <text evidence="2">The sequence shown here is derived from an EMBL/GenBank/DDBJ whole genome shotgun (WGS) entry which is preliminary data.</text>
</comment>